<feature type="non-terminal residue" evidence="1">
    <location>
        <position position="1"/>
    </location>
</feature>
<dbReference type="STRING" id="57577.A0A2K3MFG5"/>
<comment type="caution">
    <text evidence="1">The sequence shown here is derived from an EMBL/GenBank/DDBJ whole genome shotgun (WGS) entry which is preliminary data.</text>
</comment>
<protein>
    <submittedName>
        <fullName evidence="1">Uncharacterized protein</fullName>
    </submittedName>
</protein>
<name>A0A2K3MFG5_TRIPR</name>
<evidence type="ECO:0000313" key="1">
    <source>
        <dbReference type="EMBL" id="PNX89528.1"/>
    </source>
</evidence>
<dbReference type="PANTHER" id="PTHR17695:SF11">
    <property type="entry name" value="SMALL SUBUNIT PROCESSOME COMPONENT 20 HOMOLOG"/>
    <property type="match status" value="1"/>
</dbReference>
<gene>
    <name evidence="1" type="ORF">L195_g045648</name>
</gene>
<reference evidence="1 2" key="2">
    <citation type="journal article" date="2017" name="Front. Plant Sci.">
        <title>Gene Classification and Mining of Molecular Markers Useful in Red Clover (Trifolium pratense) Breeding.</title>
        <authorList>
            <person name="Istvanek J."/>
            <person name="Dluhosova J."/>
            <person name="Dluhos P."/>
            <person name="Patkova L."/>
            <person name="Nedelnik J."/>
            <person name="Repkova J."/>
        </authorList>
    </citation>
    <scope>NUCLEOTIDE SEQUENCE [LARGE SCALE GENOMIC DNA]</scope>
    <source>
        <strain evidence="2">cv. Tatra</strain>
        <tissue evidence="1">Young leaves</tissue>
    </source>
</reference>
<dbReference type="InterPro" id="IPR052575">
    <property type="entry name" value="SSU_processome_comp_20"/>
</dbReference>
<organism evidence="1 2">
    <name type="scientific">Trifolium pratense</name>
    <name type="common">Red clover</name>
    <dbReference type="NCBI Taxonomy" id="57577"/>
    <lineage>
        <taxon>Eukaryota</taxon>
        <taxon>Viridiplantae</taxon>
        <taxon>Streptophyta</taxon>
        <taxon>Embryophyta</taxon>
        <taxon>Tracheophyta</taxon>
        <taxon>Spermatophyta</taxon>
        <taxon>Magnoliopsida</taxon>
        <taxon>eudicotyledons</taxon>
        <taxon>Gunneridae</taxon>
        <taxon>Pentapetalae</taxon>
        <taxon>rosids</taxon>
        <taxon>fabids</taxon>
        <taxon>Fabales</taxon>
        <taxon>Fabaceae</taxon>
        <taxon>Papilionoideae</taxon>
        <taxon>50 kb inversion clade</taxon>
        <taxon>NPAAA clade</taxon>
        <taxon>Hologalegina</taxon>
        <taxon>IRL clade</taxon>
        <taxon>Trifolieae</taxon>
        <taxon>Trifolium</taxon>
    </lineage>
</organism>
<dbReference type="PANTHER" id="PTHR17695">
    <property type="entry name" value="SMALL SUBUNIT PROCESSOME COMPONENT 20 HOMOLOG"/>
    <property type="match status" value="1"/>
</dbReference>
<dbReference type="AlphaFoldDB" id="A0A2K3MFG5"/>
<evidence type="ECO:0000313" key="2">
    <source>
        <dbReference type="Proteomes" id="UP000236291"/>
    </source>
</evidence>
<dbReference type="GO" id="GO:0032040">
    <property type="term" value="C:small-subunit processome"/>
    <property type="evidence" value="ECO:0007669"/>
    <property type="project" value="TreeGrafter"/>
</dbReference>
<dbReference type="GO" id="GO:0030686">
    <property type="term" value="C:90S preribosome"/>
    <property type="evidence" value="ECO:0007669"/>
    <property type="project" value="TreeGrafter"/>
</dbReference>
<dbReference type="Proteomes" id="UP000236291">
    <property type="component" value="Unassembled WGS sequence"/>
</dbReference>
<dbReference type="EMBL" id="ASHM01060083">
    <property type="protein sequence ID" value="PNX89528.1"/>
    <property type="molecule type" value="Genomic_DNA"/>
</dbReference>
<reference evidence="1 2" key="1">
    <citation type="journal article" date="2014" name="Am. J. Bot.">
        <title>Genome assembly and annotation for red clover (Trifolium pratense; Fabaceae).</title>
        <authorList>
            <person name="Istvanek J."/>
            <person name="Jaros M."/>
            <person name="Krenek A."/>
            <person name="Repkova J."/>
        </authorList>
    </citation>
    <scope>NUCLEOTIDE SEQUENCE [LARGE SCALE GENOMIC DNA]</scope>
    <source>
        <strain evidence="2">cv. Tatra</strain>
        <tissue evidence="1">Young leaves</tissue>
    </source>
</reference>
<sequence length="104" mass="11954">RLIADLSRDLLEEFVPLFPRIVDSLASLLESGADREPDIIEQIFTSWSYIMMYLQKYLIHNPSEVLKIDLHKQRFGQGLNTNIHTLSHFLGELAESCLLCPLPD</sequence>
<proteinExistence type="predicted"/>
<accession>A0A2K3MFG5</accession>